<keyword evidence="3" id="KW-1185">Reference proteome</keyword>
<dbReference type="CDD" id="cd01948">
    <property type="entry name" value="EAL"/>
    <property type="match status" value="1"/>
</dbReference>
<organism evidence="2 3">
    <name type="scientific">Hyalangium rubrum</name>
    <dbReference type="NCBI Taxonomy" id="3103134"/>
    <lineage>
        <taxon>Bacteria</taxon>
        <taxon>Pseudomonadati</taxon>
        <taxon>Myxococcota</taxon>
        <taxon>Myxococcia</taxon>
        <taxon>Myxococcales</taxon>
        <taxon>Cystobacterineae</taxon>
        <taxon>Archangiaceae</taxon>
        <taxon>Hyalangium</taxon>
    </lineage>
</organism>
<evidence type="ECO:0000313" key="2">
    <source>
        <dbReference type="EMBL" id="MDY7225398.1"/>
    </source>
</evidence>
<dbReference type="InterPro" id="IPR001633">
    <property type="entry name" value="EAL_dom"/>
</dbReference>
<dbReference type="Pfam" id="PF00563">
    <property type="entry name" value="EAL"/>
    <property type="match status" value="1"/>
</dbReference>
<evidence type="ECO:0000313" key="3">
    <source>
        <dbReference type="Proteomes" id="UP001291309"/>
    </source>
</evidence>
<gene>
    <name evidence="2" type="ORF">SYV04_03355</name>
</gene>
<accession>A0ABU5GW30</accession>
<dbReference type="Proteomes" id="UP001291309">
    <property type="component" value="Unassembled WGS sequence"/>
</dbReference>
<sequence length="273" mass="30308">MSLPLPRAAGPLPAWLWSGDEPRIVSVFQPIVDLRSGAAIGYEVLSRGLGPAQVPPQVLFGRARVEGVTWELERACWTAALRRISTLPATDRTVPFFFNVGPDVLSDPRFQDGSTLELLARHGIHPRELVLEITETSVIDDSEQLQRLSRELREHGFGVALDDFGAGHSGLVTLVHSEPQFIKLDQALVRGIHQHRYRQHLVKALVDFAASVSATLIAEGIETWEELNVLMTLGIRYVQGFLVARPALTPPRPSEEFDARRREALRTLLPISP</sequence>
<dbReference type="PROSITE" id="PS50883">
    <property type="entry name" value="EAL"/>
    <property type="match status" value="1"/>
</dbReference>
<dbReference type="RefSeq" id="WP_321544108.1">
    <property type="nucleotide sequence ID" value="NZ_JAXIVS010000001.1"/>
</dbReference>
<dbReference type="SUPFAM" id="SSF141868">
    <property type="entry name" value="EAL domain-like"/>
    <property type="match status" value="1"/>
</dbReference>
<dbReference type="EMBL" id="JAXIVS010000001">
    <property type="protein sequence ID" value="MDY7225398.1"/>
    <property type="molecule type" value="Genomic_DNA"/>
</dbReference>
<proteinExistence type="predicted"/>
<comment type="caution">
    <text evidence="2">The sequence shown here is derived from an EMBL/GenBank/DDBJ whole genome shotgun (WGS) entry which is preliminary data.</text>
</comment>
<dbReference type="PANTHER" id="PTHR33121">
    <property type="entry name" value="CYCLIC DI-GMP PHOSPHODIESTERASE PDEF"/>
    <property type="match status" value="1"/>
</dbReference>
<dbReference type="InterPro" id="IPR050706">
    <property type="entry name" value="Cyclic-di-GMP_PDE-like"/>
</dbReference>
<dbReference type="Gene3D" id="3.20.20.450">
    <property type="entry name" value="EAL domain"/>
    <property type="match status" value="1"/>
</dbReference>
<dbReference type="SMART" id="SM00052">
    <property type="entry name" value="EAL"/>
    <property type="match status" value="1"/>
</dbReference>
<dbReference type="InterPro" id="IPR035919">
    <property type="entry name" value="EAL_sf"/>
</dbReference>
<reference evidence="2 3" key="1">
    <citation type="submission" date="2023-12" db="EMBL/GenBank/DDBJ databases">
        <title>the genome sequence of Hyalangium sp. s54d21.</title>
        <authorList>
            <person name="Zhang X."/>
        </authorList>
    </citation>
    <scope>NUCLEOTIDE SEQUENCE [LARGE SCALE GENOMIC DNA]</scope>
    <source>
        <strain evidence="3">s54d21</strain>
    </source>
</reference>
<feature type="domain" description="EAL" evidence="1">
    <location>
        <begin position="5"/>
        <end position="260"/>
    </location>
</feature>
<protein>
    <submittedName>
        <fullName evidence="2">EAL domain-containing protein</fullName>
    </submittedName>
</protein>
<name>A0ABU5GW30_9BACT</name>
<evidence type="ECO:0000259" key="1">
    <source>
        <dbReference type="PROSITE" id="PS50883"/>
    </source>
</evidence>
<dbReference type="PANTHER" id="PTHR33121:SF76">
    <property type="entry name" value="SIGNALING PROTEIN"/>
    <property type="match status" value="1"/>
</dbReference>